<dbReference type="Proteomes" id="UP001065174">
    <property type="component" value="Chromosome"/>
</dbReference>
<dbReference type="Pfam" id="PF00535">
    <property type="entry name" value="Glycos_transf_2"/>
    <property type="match status" value="1"/>
</dbReference>
<evidence type="ECO:0000313" key="2">
    <source>
        <dbReference type="EMBL" id="UXP31481.1"/>
    </source>
</evidence>
<evidence type="ECO:0000313" key="3">
    <source>
        <dbReference type="Proteomes" id="UP001065174"/>
    </source>
</evidence>
<dbReference type="RefSeq" id="WP_262308920.1">
    <property type="nucleotide sequence ID" value="NZ_CP106679.1"/>
</dbReference>
<dbReference type="InterPro" id="IPR029044">
    <property type="entry name" value="Nucleotide-diphossugar_trans"/>
</dbReference>
<dbReference type="EC" id="2.4.-.-" evidence="2"/>
<protein>
    <submittedName>
        <fullName evidence="2">Glycosyltransferase</fullName>
        <ecNumber evidence="2">2.4.-.-</ecNumber>
    </submittedName>
</protein>
<accession>A0ABY6CLU4</accession>
<keyword evidence="2" id="KW-0328">Glycosyltransferase</keyword>
<dbReference type="GO" id="GO:0016757">
    <property type="term" value="F:glycosyltransferase activity"/>
    <property type="evidence" value="ECO:0007669"/>
    <property type="project" value="UniProtKB-KW"/>
</dbReference>
<dbReference type="Gene3D" id="3.90.550.10">
    <property type="entry name" value="Spore Coat Polysaccharide Biosynthesis Protein SpsA, Chain A"/>
    <property type="match status" value="1"/>
</dbReference>
<feature type="domain" description="Glycosyltransferase 2-like" evidence="1">
    <location>
        <begin position="13"/>
        <end position="139"/>
    </location>
</feature>
<dbReference type="EMBL" id="CP106679">
    <property type="protein sequence ID" value="UXP31481.1"/>
    <property type="molecule type" value="Genomic_DNA"/>
</dbReference>
<keyword evidence="2" id="KW-0808">Transferase</keyword>
<dbReference type="PANTHER" id="PTHR22916:SF69">
    <property type="entry name" value="BIFUNCTIONAL GLYCOSYLTRANSFERASE PGTA"/>
    <property type="match status" value="1"/>
</dbReference>
<sequence>MEQNNDSKRPKVSIILPYFNAESTIVSAVKSILHQDYDNLELLLINNNSTDSSLALCENLSLDDTRIRLLSESQQGVVFAANLGLKHATGAYIARMDADDLSHPQRISKQLYHLQSNPHIDISACCVDYKNKSKLIDTGFEHFVNWSNSVTATNEIKLNRFVEFPVVNPTLFFTKDIANKVGNYREGDFPEDYEWFLRALELGCRIEKLKDRLLTWYDSPQRLTRSDDRYRTEAFFTLKSIYLAQAIQQKTHEVWIWGAGKLALTRSKFLEKHGIVIRGYIDIKKNKQIPGYECVHFHEIDLSKQPFIVSYITNRGRRDEVRGYLNEKGYKEGTNYLIAG</sequence>
<dbReference type="InterPro" id="IPR001173">
    <property type="entry name" value="Glyco_trans_2-like"/>
</dbReference>
<organism evidence="2 3">
    <name type="scientific">Reichenbachiella agarivorans</name>
    <dbReference type="NCBI Taxonomy" id="2979464"/>
    <lineage>
        <taxon>Bacteria</taxon>
        <taxon>Pseudomonadati</taxon>
        <taxon>Bacteroidota</taxon>
        <taxon>Cytophagia</taxon>
        <taxon>Cytophagales</taxon>
        <taxon>Reichenbachiellaceae</taxon>
        <taxon>Reichenbachiella</taxon>
    </lineage>
</organism>
<evidence type="ECO:0000259" key="1">
    <source>
        <dbReference type="Pfam" id="PF00535"/>
    </source>
</evidence>
<reference evidence="2" key="1">
    <citation type="submission" date="2022-09" db="EMBL/GenBank/DDBJ databases">
        <title>Comparative genomics and taxonomic characterization of three novel marine species of genus Reichenbachiella exhibiting antioxidant and polysaccharide degradation activities.</title>
        <authorList>
            <person name="Muhammad N."/>
            <person name="Lee Y.-J."/>
            <person name="Ko J."/>
            <person name="Kim S.-G."/>
        </authorList>
    </citation>
    <scope>NUCLEOTIDE SEQUENCE</scope>
    <source>
        <strain evidence="2">BKB1-1</strain>
    </source>
</reference>
<dbReference type="SUPFAM" id="SSF53448">
    <property type="entry name" value="Nucleotide-diphospho-sugar transferases"/>
    <property type="match status" value="1"/>
</dbReference>
<dbReference type="PANTHER" id="PTHR22916">
    <property type="entry name" value="GLYCOSYLTRANSFERASE"/>
    <property type="match status" value="1"/>
</dbReference>
<gene>
    <name evidence="2" type="ORF">N6H18_14100</name>
</gene>
<name>A0ABY6CLU4_9BACT</name>
<proteinExistence type="predicted"/>
<keyword evidence="3" id="KW-1185">Reference proteome</keyword>